<dbReference type="PANTHER" id="PTHR16089:SF28">
    <property type="entry name" value="REST COREPRESSOR"/>
    <property type="match status" value="1"/>
</dbReference>
<dbReference type="AlphaFoldDB" id="A0A1I7XYL5"/>
<feature type="compositionally biased region" description="Acidic residues" evidence="4">
    <location>
        <begin position="32"/>
        <end position="69"/>
    </location>
</feature>
<dbReference type="PANTHER" id="PTHR16089">
    <property type="entry name" value="REST COREPRESSOR COREST PROTEIN-RELATED"/>
    <property type="match status" value="1"/>
</dbReference>
<dbReference type="GO" id="GO:0000118">
    <property type="term" value="C:histone deacetylase complex"/>
    <property type="evidence" value="ECO:0007669"/>
    <property type="project" value="TreeGrafter"/>
</dbReference>
<evidence type="ECO:0000256" key="3">
    <source>
        <dbReference type="ARBA" id="ARBA00023242"/>
    </source>
</evidence>
<feature type="compositionally biased region" description="Acidic residues" evidence="4">
    <location>
        <begin position="1"/>
        <end position="10"/>
    </location>
</feature>
<name>A0A1I7XYL5_9BILA</name>
<keyword evidence="6" id="KW-1185">Reference proteome</keyword>
<keyword evidence="3" id="KW-0539">Nucleus</keyword>
<dbReference type="Proteomes" id="UP000095287">
    <property type="component" value="Unplaced"/>
</dbReference>
<keyword evidence="2" id="KW-0804">Transcription</keyword>
<evidence type="ECO:0000259" key="5">
    <source>
        <dbReference type="PROSITE" id="PS51156"/>
    </source>
</evidence>
<evidence type="ECO:0000313" key="7">
    <source>
        <dbReference type="WBParaSite" id="L893_g10931.t1"/>
    </source>
</evidence>
<keyword evidence="1" id="KW-0805">Transcription regulation</keyword>
<reference evidence="7" key="1">
    <citation type="submission" date="2016-11" db="UniProtKB">
        <authorList>
            <consortium name="WormBaseParasite"/>
        </authorList>
    </citation>
    <scope>IDENTIFICATION</scope>
</reference>
<feature type="compositionally biased region" description="Acidic residues" evidence="4">
    <location>
        <begin position="104"/>
        <end position="119"/>
    </location>
</feature>
<evidence type="ECO:0000313" key="6">
    <source>
        <dbReference type="Proteomes" id="UP000095287"/>
    </source>
</evidence>
<dbReference type="GO" id="GO:0006357">
    <property type="term" value="P:regulation of transcription by RNA polymerase II"/>
    <property type="evidence" value="ECO:0007669"/>
    <property type="project" value="TreeGrafter"/>
</dbReference>
<feature type="domain" description="ELM2" evidence="5">
    <location>
        <begin position="167"/>
        <end position="274"/>
    </location>
</feature>
<organism evidence="6 7">
    <name type="scientific">Steinernema glaseri</name>
    <dbReference type="NCBI Taxonomy" id="37863"/>
    <lineage>
        <taxon>Eukaryota</taxon>
        <taxon>Metazoa</taxon>
        <taxon>Ecdysozoa</taxon>
        <taxon>Nematoda</taxon>
        <taxon>Chromadorea</taxon>
        <taxon>Rhabditida</taxon>
        <taxon>Tylenchina</taxon>
        <taxon>Panagrolaimomorpha</taxon>
        <taxon>Strongyloidoidea</taxon>
        <taxon>Steinernematidae</taxon>
        <taxon>Steinernema</taxon>
    </lineage>
</organism>
<evidence type="ECO:0000256" key="1">
    <source>
        <dbReference type="ARBA" id="ARBA00023015"/>
    </source>
</evidence>
<proteinExistence type="predicted"/>
<dbReference type="GO" id="GO:0005667">
    <property type="term" value="C:transcription regulator complex"/>
    <property type="evidence" value="ECO:0007669"/>
    <property type="project" value="TreeGrafter"/>
</dbReference>
<dbReference type="InterPro" id="IPR051066">
    <property type="entry name" value="Trans_reg/Corepressor"/>
</dbReference>
<evidence type="ECO:0000256" key="2">
    <source>
        <dbReference type="ARBA" id="ARBA00023163"/>
    </source>
</evidence>
<dbReference type="PROSITE" id="PS51156">
    <property type="entry name" value="ELM2"/>
    <property type="match status" value="1"/>
</dbReference>
<feature type="region of interest" description="Disordered" evidence="4">
    <location>
        <begin position="1"/>
        <end position="151"/>
    </location>
</feature>
<accession>A0A1I7XYL5</accession>
<protein>
    <submittedName>
        <fullName evidence="7">ELM2 domain-containing protein</fullName>
    </submittedName>
</protein>
<evidence type="ECO:0000256" key="4">
    <source>
        <dbReference type="SAM" id="MobiDB-lite"/>
    </source>
</evidence>
<sequence>MSTSPDDELQADVVDASPSPQPVDIDLADLQLVDEVDDEANSVDDEELDDLDDDGLLEEEEVQGDIPDEPEPHELEDGMENGLTADVPDIMDSERPSVSPDSVKEDETDDEEQEEEEEDASQKDEVQILSPSKSKLIGTPGRFRRSGEHQPEEKALAALACRLPTNLEIREGHAFQVFVPDFEEHTQEVHETGRENPRRKVFVPDFEEHTQEVHETGREKCIWKPMKEADPELIEEYCNFCNARYGMHRDRALFILRLANYDFEKAKQKCEVRTVIDDDWDENDIWLFNHCIANFGKNFTKIKSVPASSIVVKALSHLNPLRRPQP</sequence>
<dbReference type="GO" id="GO:0003714">
    <property type="term" value="F:transcription corepressor activity"/>
    <property type="evidence" value="ECO:0007669"/>
    <property type="project" value="TreeGrafter"/>
</dbReference>
<dbReference type="InterPro" id="IPR000949">
    <property type="entry name" value="ELM2_dom"/>
</dbReference>
<dbReference type="WBParaSite" id="L893_g10931.t1">
    <property type="protein sequence ID" value="L893_g10931.t1"/>
    <property type="gene ID" value="L893_g10931"/>
</dbReference>